<gene>
    <name evidence="3" type="ORF">FF104_06540</name>
    <name evidence="4" type="ORF">FF104_06905</name>
    <name evidence="5" type="ORF">FF104_07770</name>
    <name evidence="6" type="ORF">FF104_07975</name>
    <name evidence="7" type="ORF">FF104_17690</name>
    <name evidence="8" type="ORF">FF104_18100</name>
    <name evidence="9" type="ORF">FF104_18120</name>
</gene>
<name>A0A5Q2SML9_CLOBU</name>
<dbReference type="EMBL" id="CP040626">
    <property type="protein sequence ID" value="QMW92704.1"/>
    <property type="molecule type" value="Genomic_DNA"/>
</dbReference>
<dbReference type="InterPro" id="IPR025668">
    <property type="entry name" value="Tnp_DDE_dom"/>
</dbReference>
<feature type="domain" description="Transposase DDE" evidence="2">
    <location>
        <begin position="384"/>
        <end position="508"/>
    </location>
</feature>
<dbReference type="KEGG" id="cbut:ATN24_07310"/>
<dbReference type="GeneID" id="92946130"/>
<feature type="domain" description="Transposase InsH N-terminal" evidence="1">
    <location>
        <begin position="18"/>
        <end position="109"/>
    </location>
</feature>
<dbReference type="KEGG" id="cbut:ATN24_03780"/>
<evidence type="ECO:0000313" key="4">
    <source>
        <dbReference type="EMBL" id="QMW90695.1"/>
    </source>
</evidence>
<sequence length="527" mass="61474">MNTNNIIPMHQIGFPINIENIISDSDSVRVLYDVMEGLDYSELNRTYSTIGRNPALLPKTMFAIIVYGYMEGIYSSRALEKACKRDINFKWLLQGQLPPGHNSIDRFRRERLAGCIENLFNQLVKKLRELNEIQFKNIFIDGTKIEASANRYTFVWKKSIDKFEDRLQKKIKESLIKMNHDLNLCLIITNAKISVQDANYILDSIRIMIEANNIEFVYGKGKRKSKFQRYTEQLNEFIEKQNKYNEYNSIFNGRNSFSKTDHDATFMHMKEDHMKNGQLKPAYNIQIGVEGEYIVGVDISSERSDQLTFIPFLDRLEKNLNQKYESVTADAGYESEENYAYLESKKQEAFIKPANYEKSKTKKFKSDISKKENMYYNTDEDYYICASGKKMLLKGTKKKKTKSGYETTVSIYECEDCDGCEYKSKCTKAKGNKQIHVAKNFMRLRTNSLKNITTPKGILLRMNRSIQVEGAFGVIKQDYGFRRFFMRGNIKVRTEFLLMAFGYNVNKLYHKTIQNRNGELLHKQQAS</sequence>
<organism evidence="8 10">
    <name type="scientific">Clostridium butyricum</name>
    <dbReference type="NCBI Taxonomy" id="1492"/>
    <lineage>
        <taxon>Bacteria</taxon>
        <taxon>Bacillati</taxon>
        <taxon>Bacillota</taxon>
        <taxon>Clostridia</taxon>
        <taxon>Eubacteriales</taxon>
        <taxon>Clostridiaceae</taxon>
        <taxon>Clostridium</taxon>
    </lineage>
</organism>
<evidence type="ECO:0000313" key="8">
    <source>
        <dbReference type="EMBL" id="QMW92846.1"/>
    </source>
</evidence>
<dbReference type="Proteomes" id="UP000515243">
    <property type="component" value="Chromosome 2"/>
</dbReference>
<evidence type="ECO:0000313" key="6">
    <source>
        <dbReference type="EMBL" id="QMW90902.1"/>
    </source>
</evidence>
<dbReference type="InterPro" id="IPR008490">
    <property type="entry name" value="Transposase_InsH_N"/>
</dbReference>
<dbReference type="EMBL" id="CP040627">
    <property type="protein sequence ID" value="QMW92846.1"/>
    <property type="molecule type" value="Genomic_DNA"/>
</dbReference>
<dbReference type="AlphaFoldDB" id="A0A5Q2SML9"/>
<evidence type="ECO:0000313" key="3">
    <source>
        <dbReference type="EMBL" id="QMW90628.1"/>
    </source>
</evidence>
<dbReference type="KEGG" id="cbut:ATN24_09420"/>
<evidence type="ECO:0000313" key="5">
    <source>
        <dbReference type="EMBL" id="QMW90861.1"/>
    </source>
</evidence>
<dbReference type="EMBL" id="CP040626">
    <property type="protein sequence ID" value="QMW90861.1"/>
    <property type="molecule type" value="Genomic_DNA"/>
</dbReference>
<dbReference type="EMBL" id="CP040626">
    <property type="protein sequence ID" value="QMW90902.1"/>
    <property type="molecule type" value="Genomic_DNA"/>
</dbReference>
<evidence type="ECO:0000259" key="2">
    <source>
        <dbReference type="Pfam" id="PF13751"/>
    </source>
</evidence>
<dbReference type="PANTHER" id="PTHR33408:SF2">
    <property type="entry name" value="TRANSPOSASE DDE DOMAIN-CONTAINING PROTEIN"/>
    <property type="match status" value="1"/>
</dbReference>
<evidence type="ECO:0000313" key="9">
    <source>
        <dbReference type="EMBL" id="QMW92849.1"/>
    </source>
</evidence>
<dbReference type="RefSeq" id="WP_002581975.1">
    <property type="nucleotide sequence ID" value="NZ_AP019716.1"/>
</dbReference>
<dbReference type="OrthoDB" id="9789070at2"/>
<dbReference type="EMBL" id="CP040627">
    <property type="protein sequence ID" value="QMW92849.1"/>
    <property type="molecule type" value="Genomic_DNA"/>
</dbReference>
<dbReference type="EMBL" id="CP040626">
    <property type="protein sequence ID" value="QMW90695.1"/>
    <property type="molecule type" value="Genomic_DNA"/>
</dbReference>
<dbReference type="InterPro" id="IPR047629">
    <property type="entry name" value="IS1182_transpos"/>
</dbReference>
<dbReference type="KEGG" id="cbut:ATN24_17930"/>
<dbReference type="KEGG" id="cbut:ATN24_02705"/>
<evidence type="ECO:0000313" key="10">
    <source>
        <dbReference type="Proteomes" id="UP000515243"/>
    </source>
</evidence>
<dbReference type="KEGG" id="cbut:ATN24_14320"/>
<accession>A0A5Q2SML9</accession>
<reference evidence="8 10" key="1">
    <citation type="submission" date="2019-05" db="EMBL/GenBank/DDBJ databases">
        <authorList>
            <person name="Schori C."/>
            <person name="Ahrens C."/>
        </authorList>
    </citation>
    <scope>NUCLEOTIDE SEQUENCE [LARGE SCALE GENOMIC DNA]</scope>
    <source>
        <strain evidence="8 10">DSM 10702</strain>
    </source>
</reference>
<dbReference type="EMBL" id="CP040626">
    <property type="protein sequence ID" value="QMW90628.1"/>
    <property type="molecule type" value="Genomic_DNA"/>
</dbReference>
<evidence type="ECO:0000313" key="7">
    <source>
        <dbReference type="EMBL" id="QMW92704.1"/>
    </source>
</evidence>
<evidence type="ECO:0000259" key="1">
    <source>
        <dbReference type="Pfam" id="PF05598"/>
    </source>
</evidence>
<dbReference type="NCBIfam" id="NF033551">
    <property type="entry name" value="transpos_IS1182"/>
    <property type="match status" value="1"/>
</dbReference>
<protein>
    <submittedName>
        <fullName evidence="8">IS1182-like element ISClbu1 family transposase</fullName>
    </submittedName>
</protein>
<dbReference type="Proteomes" id="UP000515243">
    <property type="component" value="Chromosome 1"/>
</dbReference>
<dbReference type="Pfam" id="PF05598">
    <property type="entry name" value="DUF772"/>
    <property type="match status" value="1"/>
</dbReference>
<dbReference type="Pfam" id="PF13751">
    <property type="entry name" value="DDE_Tnp_1_6"/>
    <property type="match status" value="1"/>
</dbReference>
<proteinExistence type="predicted"/>
<dbReference type="PANTHER" id="PTHR33408">
    <property type="entry name" value="TRANSPOSASE"/>
    <property type="match status" value="1"/>
</dbReference>